<comment type="caution">
    <text evidence="3">The sequence shown here is derived from an EMBL/GenBank/DDBJ whole genome shotgun (WGS) entry which is preliminary data.</text>
</comment>
<dbReference type="InterPro" id="IPR004919">
    <property type="entry name" value="GmrSD_N"/>
</dbReference>
<dbReference type="AlphaFoldDB" id="A0A5N8VHE2"/>
<evidence type="ECO:0000313" key="3">
    <source>
        <dbReference type="EMBL" id="MPY33405.1"/>
    </source>
</evidence>
<dbReference type="Proteomes" id="UP000325849">
    <property type="component" value="Unassembled WGS sequence"/>
</dbReference>
<keyword evidence="4" id="KW-1185">Reference proteome</keyword>
<proteinExistence type="predicted"/>
<evidence type="ECO:0000259" key="2">
    <source>
        <dbReference type="Pfam" id="PF07510"/>
    </source>
</evidence>
<dbReference type="RefSeq" id="WP_152889797.1">
    <property type="nucleotide sequence ID" value="NZ_VJZD01000074.1"/>
</dbReference>
<dbReference type="Pfam" id="PF07510">
    <property type="entry name" value="GmrSD_C"/>
    <property type="match status" value="1"/>
</dbReference>
<name>A0A5N8VHE2_9ACTN</name>
<accession>A0A5N8VHE2</accession>
<dbReference type="PANTHER" id="PTHR35149">
    <property type="entry name" value="SLL5132 PROTEIN"/>
    <property type="match status" value="1"/>
</dbReference>
<sequence>MAFGAASVSPRSVGMGALLEEHHPFWVPVYQRAYAWDEQTAAFIDDVKDLLEESNSQRGHFFGGFVCIEHTDHSQSRPHRYQIVDGQQRLTTFVLTLSEISAAAQEISDKARRAGDDRAANSANILCEDMRNRFIYWNHSNVTEGRMEKRPRLSLSTADDKVFQDLLEGRDVVASRESHELLLAAQKALQTNLIKPIVEAADSWKDKVASLDRLRHALTVQSHVIQIVCLDRERAYQLFSVLNDRGRSLEDADLLRSYTLELLEGKPHEQRVAAQTWDEILSTPAAKVSAFLKAYYPSTTGTRAGTPLFQKLCDAYFPKQPPLSPAEVSQQISRFSKEKETYLKIAAGEWPFEDSVVPGFTPEASAWQKDRLGRLVRTLKHELALPLLLAAAQCTTEKKFAELVFMLEIFAFRYKNVCGGHASPAQTIYYAEAKRVREAAARGEEVKWNELRTKLQQLLDKSAPDEHFKVSLDNHLRYDRGSAQKANLREFLTTLEDHRGWLDQGALGRPKPDMMAVFDLQQVTIEHIYPQNPLPGEPQTDMAELLNRLGNLTFFGPRENSDAGNKTFTSKCVQHYAHSKVRMTRDLTELPQWTKTEYDQRLKNLQADACKVFRLLGTNTTTP</sequence>
<dbReference type="InterPro" id="IPR011089">
    <property type="entry name" value="GmrSD_C"/>
</dbReference>
<dbReference type="EMBL" id="VJZD01000074">
    <property type="protein sequence ID" value="MPY33405.1"/>
    <property type="molecule type" value="Genomic_DNA"/>
</dbReference>
<protein>
    <submittedName>
        <fullName evidence="3">DUF262 domain-containing protein</fullName>
    </submittedName>
</protein>
<dbReference type="OrthoDB" id="9798761at2"/>
<feature type="domain" description="GmrSD restriction endonucleases C-terminal" evidence="2">
    <location>
        <begin position="477"/>
        <end position="605"/>
    </location>
</feature>
<dbReference type="PANTHER" id="PTHR35149:SF1">
    <property type="entry name" value="DUF5655 DOMAIN-CONTAINING PROTEIN"/>
    <property type="match status" value="1"/>
</dbReference>
<evidence type="ECO:0000259" key="1">
    <source>
        <dbReference type="Pfam" id="PF03235"/>
    </source>
</evidence>
<reference evidence="3 4" key="1">
    <citation type="submission" date="2019-07" db="EMBL/GenBank/DDBJ databases">
        <title>New species of Amycolatopsis and Streptomyces.</title>
        <authorList>
            <person name="Duangmal K."/>
            <person name="Teo W.F.A."/>
            <person name="Lipun K."/>
        </authorList>
    </citation>
    <scope>NUCLEOTIDE SEQUENCE [LARGE SCALE GENOMIC DNA]</scope>
    <source>
        <strain evidence="3 4">NBRC 109810</strain>
    </source>
</reference>
<gene>
    <name evidence="3" type="ORF">FNH09_19705</name>
</gene>
<organism evidence="3 4">
    <name type="scientific">Streptomyces adustus</name>
    <dbReference type="NCBI Taxonomy" id="1609272"/>
    <lineage>
        <taxon>Bacteria</taxon>
        <taxon>Bacillati</taxon>
        <taxon>Actinomycetota</taxon>
        <taxon>Actinomycetes</taxon>
        <taxon>Kitasatosporales</taxon>
        <taxon>Streptomycetaceae</taxon>
        <taxon>Streptomyces</taxon>
    </lineage>
</organism>
<evidence type="ECO:0000313" key="4">
    <source>
        <dbReference type="Proteomes" id="UP000325849"/>
    </source>
</evidence>
<feature type="domain" description="GmrSD restriction endonucleases N-terminal" evidence="1">
    <location>
        <begin position="18"/>
        <end position="258"/>
    </location>
</feature>
<dbReference type="Pfam" id="PF03235">
    <property type="entry name" value="GmrSD_N"/>
    <property type="match status" value="1"/>
</dbReference>